<dbReference type="STRING" id="930992.A0A0D0BJT3"/>
<reference evidence="3" key="2">
    <citation type="submission" date="2015-01" db="EMBL/GenBank/DDBJ databases">
        <title>Evolutionary Origins and Diversification of the Mycorrhizal Mutualists.</title>
        <authorList>
            <consortium name="DOE Joint Genome Institute"/>
            <consortium name="Mycorrhizal Genomics Consortium"/>
            <person name="Kohler A."/>
            <person name="Kuo A."/>
            <person name="Nagy L.G."/>
            <person name="Floudas D."/>
            <person name="Copeland A."/>
            <person name="Barry K.W."/>
            <person name="Cichocki N."/>
            <person name="Veneault-Fourrey C."/>
            <person name="LaButti K."/>
            <person name="Lindquist E.A."/>
            <person name="Lipzen A."/>
            <person name="Lundell T."/>
            <person name="Morin E."/>
            <person name="Murat C."/>
            <person name="Riley R."/>
            <person name="Ohm R."/>
            <person name="Sun H."/>
            <person name="Tunlid A."/>
            <person name="Henrissat B."/>
            <person name="Grigoriev I.V."/>
            <person name="Hibbett D.S."/>
            <person name="Martin F."/>
        </authorList>
    </citation>
    <scope>NUCLEOTIDE SEQUENCE [LARGE SCALE GENOMIC DNA]</scope>
    <source>
        <strain evidence="3">UH-Slu-Lm8-n1</strain>
    </source>
</reference>
<evidence type="ECO:0000313" key="3">
    <source>
        <dbReference type="Proteomes" id="UP000054485"/>
    </source>
</evidence>
<dbReference type="GO" id="GO:0010181">
    <property type="term" value="F:FMN binding"/>
    <property type="evidence" value="ECO:0007669"/>
    <property type="project" value="InterPro"/>
</dbReference>
<gene>
    <name evidence="2" type="ORF">CY34DRAFT_105173</name>
</gene>
<dbReference type="OrthoDB" id="72788at2759"/>
<accession>A0A0D0BJT3</accession>
<comment type="cofactor">
    <cofactor evidence="1">
        <name>FMN</name>
        <dbReference type="ChEBI" id="CHEBI:58210"/>
    </cofactor>
</comment>
<proteinExistence type="predicted"/>
<dbReference type="InterPro" id="IPR044152">
    <property type="entry name" value="YqjM-like"/>
</dbReference>
<reference evidence="2 3" key="1">
    <citation type="submission" date="2014-04" db="EMBL/GenBank/DDBJ databases">
        <authorList>
            <consortium name="DOE Joint Genome Institute"/>
            <person name="Kuo A."/>
            <person name="Ruytinx J."/>
            <person name="Rineau F."/>
            <person name="Colpaert J."/>
            <person name="Kohler A."/>
            <person name="Nagy L.G."/>
            <person name="Floudas D."/>
            <person name="Copeland A."/>
            <person name="Barry K.W."/>
            <person name="Cichocki N."/>
            <person name="Veneault-Fourrey C."/>
            <person name="LaButti K."/>
            <person name="Lindquist E.A."/>
            <person name="Lipzen A."/>
            <person name="Lundell T."/>
            <person name="Morin E."/>
            <person name="Murat C."/>
            <person name="Sun H."/>
            <person name="Tunlid A."/>
            <person name="Henrissat B."/>
            <person name="Grigoriev I.V."/>
            <person name="Hibbett D.S."/>
            <person name="Martin F."/>
            <person name="Nordberg H.P."/>
            <person name="Cantor M.N."/>
            <person name="Hua S.X."/>
        </authorList>
    </citation>
    <scope>NUCLEOTIDE SEQUENCE [LARGE SCALE GENOMIC DNA]</scope>
    <source>
        <strain evidence="2 3">UH-Slu-Lm8-n1</strain>
    </source>
</reference>
<dbReference type="InParanoid" id="A0A0D0BJT3"/>
<organism evidence="2 3">
    <name type="scientific">Suillus luteus UH-Slu-Lm8-n1</name>
    <dbReference type="NCBI Taxonomy" id="930992"/>
    <lineage>
        <taxon>Eukaryota</taxon>
        <taxon>Fungi</taxon>
        <taxon>Dikarya</taxon>
        <taxon>Basidiomycota</taxon>
        <taxon>Agaricomycotina</taxon>
        <taxon>Agaricomycetes</taxon>
        <taxon>Agaricomycetidae</taxon>
        <taxon>Boletales</taxon>
        <taxon>Suillineae</taxon>
        <taxon>Suillaceae</taxon>
        <taxon>Suillus</taxon>
    </lineage>
</organism>
<sequence length="262" mass="29161">MPVQAVNLRPDGILILNFFQPGKVRRAPFRNRIFVPTFWILRKTVEFAHSKNQKVGVQVAHAGQKAFTVSSRLHIGLAATESTSGWPDIIWRPSTVPFDDACLVLKELSKAQDRRRSKRLLSYPSLSKTRTDECGGSFDNCIRLTLEVVDVIRDVVPEAEDLHAALPEVFSNTTEFTGILAERGVDFLDVSSGGGHPKAIMKGGLAYQMPFAQAIKQAVVDKLAIGSFTDGKMSQEVLDKVQANVILRQLQRTRCHEMQVNF</sequence>
<dbReference type="PANTHER" id="PTHR43303">
    <property type="entry name" value="NADPH DEHYDROGENASE C23G7.10C-RELATED"/>
    <property type="match status" value="1"/>
</dbReference>
<dbReference type="InterPro" id="IPR013785">
    <property type="entry name" value="Aldolase_TIM"/>
</dbReference>
<name>A0A0D0BJT3_9AGAM</name>
<dbReference type="GO" id="GO:0050661">
    <property type="term" value="F:NADP binding"/>
    <property type="evidence" value="ECO:0007669"/>
    <property type="project" value="InterPro"/>
</dbReference>
<evidence type="ECO:0000256" key="1">
    <source>
        <dbReference type="ARBA" id="ARBA00001917"/>
    </source>
</evidence>
<keyword evidence="3" id="KW-1185">Reference proteome</keyword>
<protein>
    <recommendedName>
        <fullName evidence="4">NADH:flavin oxidoreductase/NADH oxidase N-terminal domain-containing protein</fullName>
    </recommendedName>
</protein>
<dbReference type="PANTHER" id="PTHR43303:SF4">
    <property type="entry name" value="NADPH DEHYDROGENASE C23G7.10C-RELATED"/>
    <property type="match status" value="1"/>
</dbReference>
<dbReference type="Gene3D" id="3.20.20.70">
    <property type="entry name" value="Aldolase class I"/>
    <property type="match status" value="1"/>
</dbReference>
<dbReference type="HOGENOM" id="CLU_1062352_0_0_1"/>
<dbReference type="GO" id="GO:0003959">
    <property type="term" value="F:NADPH dehydrogenase activity"/>
    <property type="evidence" value="ECO:0007669"/>
    <property type="project" value="InterPro"/>
</dbReference>
<dbReference type="EMBL" id="KN835162">
    <property type="protein sequence ID" value="KIK46222.1"/>
    <property type="molecule type" value="Genomic_DNA"/>
</dbReference>
<dbReference type="AlphaFoldDB" id="A0A0D0BJT3"/>
<evidence type="ECO:0000313" key="2">
    <source>
        <dbReference type="EMBL" id="KIK46222.1"/>
    </source>
</evidence>
<dbReference type="Proteomes" id="UP000054485">
    <property type="component" value="Unassembled WGS sequence"/>
</dbReference>
<evidence type="ECO:0008006" key="4">
    <source>
        <dbReference type="Google" id="ProtNLM"/>
    </source>
</evidence>
<dbReference type="SUPFAM" id="SSF51395">
    <property type="entry name" value="FMN-linked oxidoreductases"/>
    <property type="match status" value="1"/>
</dbReference>